<dbReference type="GeneID" id="72992788"/>
<dbReference type="RefSeq" id="WP_012779110.1">
    <property type="nucleotide sequence ID" value="NC_012988.1"/>
</dbReference>
<dbReference type="KEGG" id="mdi:METDI0308"/>
<proteinExistence type="predicted"/>
<dbReference type="InterPro" id="IPR005530">
    <property type="entry name" value="SPW"/>
</dbReference>
<keyword evidence="1" id="KW-0472">Membrane</keyword>
<keyword evidence="1" id="KW-1133">Transmembrane helix</keyword>
<evidence type="ECO:0000259" key="2">
    <source>
        <dbReference type="Pfam" id="PF03779"/>
    </source>
</evidence>
<protein>
    <recommendedName>
        <fullName evidence="2">SPW repeat-containing integral membrane domain-containing protein</fullName>
    </recommendedName>
</protein>
<dbReference type="EMBL" id="FP103042">
    <property type="protein sequence ID" value="CAX21973.1"/>
    <property type="molecule type" value="Genomic_DNA"/>
</dbReference>
<dbReference type="AlphaFoldDB" id="C7C843"/>
<accession>C7C843</accession>
<dbReference type="Pfam" id="PF03779">
    <property type="entry name" value="SPW"/>
    <property type="match status" value="1"/>
</dbReference>
<evidence type="ECO:0000313" key="3">
    <source>
        <dbReference type="EMBL" id="CAX21973.1"/>
    </source>
</evidence>
<dbReference type="HOGENOM" id="CLU_2735381_0_0_5"/>
<sequence>MAPWYLGLDSETAAASNAFISGGAIAVITVLALSKSYDREEYANLAIGLWVAVAPWGLASQTAGRPCGRTS</sequence>
<feature type="transmembrane region" description="Helical" evidence="1">
    <location>
        <begin position="12"/>
        <end position="33"/>
    </location>
</feature>
<reference evidence="4" key="1">
    <citation type="journal article" date="2009" name="PLoS ONE">
        <title>Methylobacterium genome sequences: a reference blueprint to investigate microbial metabolism of C1 compounds from natural and industrial sources.</title>
        <authorList>
            <person name="Vuilleumier S."/>
            <person name="Chistoserdova L."/>
            <person name="Lee M.-C."/>
            <person name="Bringel F."/>
            <person name="Lajus A."/>
            <person name="Zhou Y."/>
            <person name="Gourion B."/>
            <person name="Barbe V."/>
            <person name="Chang J."/>
            <person name="Cruveiller S."/>
            <person name="Dossat C."/>
            <person name="Gillett W."/>
            <person name="Gruffaz C."/>
            <person name="Haugen E."/>
            <person name="Hourcade E."/>
            <person name="Levy R."/>
            <person name="Mangenot S."/>
            <person name="Muller E."/>
            <person name="Nadalig T."/>
            <person name="Pagni M."/>
            <person name="Penny C."/>
            <person name="Peyraud R."/>
            <person name="Robinson D.G."/>
            <person name="Roche D."/>
            <person name="Rouy Z."/>
            <person name="Saenampechek C."/>
            <person name="Salvignol G."/>
            <person name="Vallenet D."/>
            <person name="Wu Z."/>
            <person name="Marx C.J."/>
            <person name="Vorholt J.A."/>
            <person name="Olson M.V."/>
            <person name="Kaul R."/>
            <person name="Weissenbach J."/>
            <person name="Medigue C."/>
            <person name="Lidstrom M.E."/>
        </authorList>
    </citation>
    <scope>NUCLEOTIDE SEQUENCE [LARGE SCALE GENOMIC DNA]</scope>
    <source>
        <strain evidence="4">DSM 6343 / CIP 106787 / DM4</strain>
    </source>
</reference>
<evidence type="ECO:0000256" key="1">
    <source>
        <dbReference type="SAM" id="Phobius"/>
    </source>
</evidence>
<gene>
    <name evidence="3" type="ORF">METD_I0308</name>
</gene>
<name>C7C843_METED</name>
<dbReference type="Proteomes" id="UP000008070">
    <property type="component" value="Chromosome"/>
</dbReference>
<keyword evidence="1" id="KW-0812">Transmembrane</keyword>
<feature type="domain" description="SPW repeat-containing integral membrane" evidence="2">
    <location>
        <begin position="1"/>
        <end position="59"/>
    </location>
</feature>
<organism evidence="3 4">
    <name type="scientific">Methylorubrum extorquens (strain DSM 6343 / CIP 106787 / DM4)</name>
    <name type="common">Methylobacterium extorquens</name>
    <dbReference type="NCBI Taxonomy" id="661410"/>
    <lineage>
        <taxon>Bacteria</taxon>
        <taxon>Pseudomonadati</taxon>
        <taxon>Pseudomonadota</taxon>
        <taxon>Alphaproteobacteria</taxon>
        <taxon>Hyphomicrobiales</taxon>
        <taxon>Methylobacteriaceae</taxon>
        <taxon>Methylorubrum</taxon>
    </lineage>
</organism>
<evidence type="ECO:0000313" key="4">
    <source>
        <dbReference type="Proteomes" id="UP000008070"/>
    </source>
</evidence>